<evidence type="ECO:0008006" key="3">
    <source>
        <dbReference type="Google" id="ProtNLM"/>
    </source>
</evidence>
<dbReference type="PANTHER" id="PTHR20883">
    <property type="entry name" value="PHYTANOYL-COA DIOXYGENASE DOMAIN CONTAINING 1"/>
    <property type="match status" value="1"/>
</dbReference>
<dbReference type="AlphaFoldDB" id="A0A1F6C3Q4"/>
<evidence type="ECO:0000313" key="1">
    <source>
        <dbReference type="EMBL" id="OGG43771.1"/>
    </source>
</evidence>
<organism evidence="1 2">
    <name type="scientific">Handelsmanbacteria sp. (strain RIFCSPLOWO2_12_FULL_64_10)</name>
    <dbReference type="NCBI Taxonomy" id="1817868"/>
    <lineage>
        <taxon>Bacteria</taxon>
        <taxon>Candidatus Handelsmaniibacteriota</taxon>
    </lineage>
</organism>
<dbReference type="Gene3D" id="2.60.120.620">
    <property type="entry name" value="q2cbj1_9rhob like domain"/>
    <property type="match status" value="1"/>
</dbReference>
<dbReference type="GO" id="GO:0016706">
    <property type="term" value="F:2-oxoglutarate-dependent dioxygenase activity"/>
    <property type="evidence" value="ECO:0007669"/>
    <property type="project" value="UniProtKB-ARBA"/>
</dbReference>
<reference evidence="1 2" key="1">
    <citation type="journal article" date="2016" name="Nat. Commun.">
        <title>Thousands of microbial genomes shed light on interconnected biogeochemical processes in an aquifer system.</title>
        <authorList>
            <person name="Anantharaman K."/>
            <person name="Brown C.T."/>
            <person name="Hug L.A."/>
            <person name="Sharon I."/>
            <person name="Castelle C.J."/>
            <person name="Probst A.J."/>
            <person name="Thomas B.C."/>
            <person name="Singh A."/>
            <person name="Wilkins M.J."/>
            <person name="Karaoz U."/>
            <person name="Brodie E.L."/>
            <person name="Williams K.H."/>
            <person name="Hubbard S.S."/>
            <person name="Banfield J.F."/>
        </authorList>
    </citation>
    <scope>NUCLEOTIDE SEQUENCE [LARGE SCALE GENOMIC DNA]</scope>
    <source>
        <strain evidence="2">RIFCSPLOWO2_12_FULL_64_10</strain>
    </source>
</reference>
<dbReference type="InterPro" id="IPR008775">
    <property type="entry name" value="Phytyl_CoA_dOase-like"/>
</dbReference>
<gene>
    <name evidence="1" type="ORF">A3F84_13405</name>
</gene>
<dbReference type="EMBL" id="MFKF01000426">
    <property type="protein sequence ID" value="OGG43771.1"/>
    <property type="molecule type" value="Genomic_DNA"/>
</dbReference>
<dbReference type="Pfam" id="PF05721">
    <property type="entry name" value="PhyH"/>
    <property type="match status" value="1"/>
</dbReference>
<protein>
    <recommendedName>
        <fullName evidence="3">Phytanoyl-CoA dioxygenase</fullName>
    </recommendedName>
</protein>
<sequence length="274" mass="31350">MEVTEKLRLTPAQRLHFDIYGYVLLEGVLSPDEVSRMKAAVLRMNADPDLAAKRVVVKRPKSHFAVFERIIEYDPALFEYAVHPKLIPLVEDVVGGNVRLEESVAILSRRDPEADPEALRRRRYNVLGFHSGTKHGWGTYIEQNRFHCLFVKTLAYLTDVGPDDGGTTMIPGSHRTPWLQKEMVEAALSDNALVRQIEAKAGSVLLFPESLIHSSTAIRSDTERIILPYGYTPPMMREWTGHETSPEFAQALPEEMRRLISGSDNWRWRRHYEK</sequence>
<dbReference type="PANTHER" id="PTHR20883:SF48">
    <property type="entry name" value="ECTOINE DIOXYGENASE"/>
    <property type="match status" value="1"/>
</dbReference>
<name>A0A1F6C3Q4_HANXR</name>
<dbReference type="SUPFAM" id="SSF51197">
    <property type="entry name" value="Clavaminate synthase-like"/>
    <property type="match status" value="1"/>
</dbReference>
<dbReference type="GO" id="GO:0005506">
    <property type="term" value="F:iron ion binding"/>
    <property type="evidence" value="ECO:0007669"/>
    <property type="project" value="UniProtKB-ARBA"/>
</dbReference>
<accession>A0A1F6C3Q4</accession>
<comment type="caution">
    <text evidence="1">The sequence shown here is derived from an EMBL/GenBank/DDBJ whole genome shotgun (WGS) entry which is preliminary data.</text>
</comment>
<evidence type="ECO:0000313" key="2">
    <source>
        <dbReference type="Proteomes" id="UP000178606"/>
    </source>
</evidence>
<dbReference type="Proteomes" id="UP000178606">
    <property type="component" value="Unassembled WGS sequence"/>
</dbReference>
<proteinExistence type="predicted"/>